<comment type="similarity">
    <text evidence="1">Belongs to the short-chain dehydrogenases/reductases (SDR) family.</text>
</comment>
<organism evidence="3 4">
    <name type="scientific">Halopseudomonas salina</name>
    <dbReference type="NCBI Taxonomy" id="1323744"/>
    <lineage>
        <taxon>Bacteria</taxon>
        <taxon>Pseudomonadati</taxon>
        <taxon>Pseudomonadota</taxon>
        <taxon>Gammaproteobacteria</taxon>
        <taxon>Pseudomonadales</taxon>
        <taxon>Pseudomonadaceae</taxon>
        <taxon>Halopseudomonas</taxon>
    </lineage>
</organism>
<evidence type="ECO:0000256" key="2">
    <source>
        <dbReference type="ARBA" id="ARBA00023002"/>
    </source>
</evidence>
<dbReference type="Gene3D" id="3.40.50.720">
    <property type="entry name" value="NAD(P)-binding Rossmann-like Domain"/>
    <property type="match status" value="1"/>
</dbReference>
<accession>A0ABQ1Q088</accession>
<reference evidence="4" key="1">
    <citation type="journal article" date="2019" name="Int. J. Syst. Evol. Microbiol.">
        <title>The Global Catalogue of Microorganisms (GCM) 10K type strain sequencing project: providing services to taxonomists for standard genome sequencing and annotation.</title>
        <authorList>
            <consortium name="The Broad Institute Genomics Platform"/>
            <consortium name="The Broad Institute Genome Sequencing Center for Infectious Disease"/>
            <person name="Wu L."/>
            <person name="Ma J."/>
        </authorList>
    </citation>
    <scope>NUCLEOTIDE SEQUENCE [LARGE SCALE GENOMIC DNA]</scope>
    <source>
        <strain evidence="4">CGMCC 1.12482</strain>
    </source>
</reference>
<dbReference type="PANTHER" id="PTHR24321:SF8">
    <property type="entry name" value="ESTRADIOL 17-BETA-DEHYDROGENASE 8-RELATED"/>
    <property type="match status" value="1"/>
</dbReference>
<evidence type="ECO:0000313" key="3">
    <source>
        <dbReference type="EMBL" id="GGD08749.1"/>
    </source>
</evidence>
<dbReference type="Proteomes" id="UP000638188">
    <property type="component" value="Unassembled WGS sequence"/>
</dbReference>
<evidence type="ECO:0000256" key="1">
    <source>
        <dbReference type="ARBA" id="ARBA00006484"/>
    </source>
</evidence>
<dbReference type="InterPro" id="IPR036291">
    <property type="entry name" value="NAD(P)-bd_dom_sf"/>
</dbReference>
<dbReference type="SUPFAM" id="SSF51735">
    <property type="entry name" value="NAD(P)-binding Rossmann-fold domains"/>
    <property type="match status" value="1"/>
</dbReference>
<sequence length="257" mass="26680">MVEDDTPVALVTGAARGIGKGVATSLLKAGWSVALTDIDEVAGQAAAEELARLCGASGRVEFILMDVSDESSVVACLEQLEEDFGRLDGLVNNAGIADPDNGPVEQLTLEAWNRLLATNLTGPFLVSKHAIGLLRESGGAIVNIASTRALQSEANTEAYASAKGGLVALTHALAVSLGSAVRVNAVSPGWIDTRDSQQQRIDPLRSIDHQQHAVGRVGQPGDIGSLVAFLLSPAAGFITGQNLVADGGMTRQMIYVE</sequence>
<keyword evidence="4" id="KW-1185">Reference proteome</keyword>
<comment type="caution">
    <text evidence="3">The sequence shown here is derived from an EMBL/GenBank/DDBJ whole genome shotgun (WGS) entry which is preliminary data.</text>
</comment>
<dbReference type="Pfam" id="PF13561">
    <property type="entry name" value="adh_short_C2"/>
    <property type="match status" value="1"/>
</dbReference>
<keyword evidence="2" id="KW-0560">Oxidoreductase</keyword>
<dbReference type="PRINTS" id="PR00081">
    <property type="entry name" value="GDHRDH"/>
</dbReference>
<dbReference type="PROSITE" id="PS00061">
    <property type="entry name" value="ADH_SHORT"/>
    <property type="match status" value="1"/>
</dbReference>
<proteinExistence type="inferred from homology"/>
<dbReference type="RefSeq" id="WP_150278936.1">
    <property type="nucleotide sequence ID" value="NZ_BMFF01000007.1"/>
</dbReference>
<dbReference type="PRINTS" id="PR00080">
    <property type="entry name" value="SDRFAMILY"/>
</dbReference>
<dbReference type="InterPro" id="IPR002347">
    <property type="entry name" value="SDR_fam"/>
</dbReference>
<gene>
    <name evidence="3" type="ORF">GCM10007418_29790</name>
</gene>
<dbReference type="InterPro" id="IPR020904">
    <property type="entry name" value="Sc_DH/Rdtase_CS"/>
</dbReference>
<dbReference type="PANTHER" id="PTHR24321">
    <property type="entry name" value="DEHYDROGENASES, SHORT CHAIN"/>
    <property type="match status" value="1"/>
</dbReference>
<dbReference type="EMBL" id="BMFF01000007">
    <property type="protein sequence ID" value="GGD08749.1"/>
    <property type="molecule type" value="Genomic_DNA"/>
</dbReference>
<protein>
    <submittedName>
        <fullName evidence="3">Oxidoreductase</fullName>
    </submittedName>
</protein>
<name>A0ABQ1Q088_9GAMM</name>
<evidence type="ECO:0000313" key="4">
    <source>
        <dbReference type="Proteomes" id="UP000638188"/>
    </source>
</evidence>